<evidence type="ECO:0000256" key="5">
    <source>
        <dbReference type="ARBA" id="ARBA00007417"/>
    </source>
</evidence>
<evidence type="ECO:0000256" key="2">
    <source>
        <dbReference type="ARBA" id="ARBA00004882"/>
    </source>
</evidence>
<dbReference type="SUPFAM" id="SSF53597">
    <property type="entry name" value="Dihydrofolate reductase-like"/>
    <property type="match status" value="1"/>
</dbReference>
<evidence type="ECO:0000256" key="12">
    <source>
        <dbReference type="ARBA" id="ARBA00023268"/>
    </source>
</evidence>
<sequence length="295" mass="33893">MKEFHEKNISYCIHLAQRGLGQVSPNPMVGAVLIYNQQIIGQGWHQYYGGPHAEKNAIDNAIELGNQHLISESTLYVSLEPCNHYGKTPPCTQLIIKYNIKRVVFGTFDPNPTMAGKSIKKLMHQRIEVLGPILKTKCDQLIQMFRINMLHTRPYVILKFAQSADFFISNWEHNTKISNPYTDILVHKWRSEADGILIGRITLQTDNPLLNNRHWYGKNPKIIIWTTQNQLINSDYNVFKHSENTILTSQITHKNSLESILKSLYLEKKLGVILVEEVPKCSMDLLNPDFGTRLE</sequence>
<dbReference type="AlphaFoldDB" id="A0A9D7XGC6"/>
<proteinExistence type="inferred from homology"/>
<reference evidence="14 15" key="1">
    <citation type="submission" date="2020-10" db="EMBL/GenBank/DDBJ databases">
        <title>Connecting structure to function with the recovery of over 1000 high-quality activated sludge metagenome-assembled genomes encoding full-length rRNA genes using long-read sequencing.</title>
        <authorList>
            <person name="Singleton C.M."/>
            <person name="Petriglieri F."/>
            <person name="Kristensen J.M."/>
            <person name="Kirkegaard R.H."/>
            <person name="Michaelsen T.Y."/>
            <person name="Andersen M.H."/>
            <person name="Karst S.M."/>
            <person name="Dueholm M.S."/>
            <person name="Nielsen P.H."/>
            <person name="Albertsen M."/>
        </authorList>
    </citation>
    <scope>NUCLEOTIDE SEQUENCE [LARGE SCALE GENOMIC DNA]</scope>
    <source>
        <strain evidence="14">Ribe_18-Q3-R11-54_BAT3C.373</strain>
    </source>
</reference>
<gene>
    <name evidence="14" type="primary">ribD</name>
    <name evidence="14" type="ORF">IPO85_19230</name>
</gene>
<organism evidence="14 15">
    <name type="scientific">Candidatus Defluviibacterium haderslevense</name>
    <dbReference type="NCBI Taxonomy" id="2981993"/>
    <lineage>
        <taxon>Bacteria</taxon>
        <taxon>Pseudomonadati</taxon>
        <taxon>Bacteroidota</taxon>
        <taxon>Saprospiria</taxon>
        <taxon>Saprospirales</taxon>
        <taxon>Saprospiraceae</taxon>
        <taxon>Candidatus Defluviibacterium</taxon>
    </lineage>
</organism>
<dbReference type="InterPro" id="IPR016192">
    <property type="entry name" value="APOBEC/CMP_deaminase_Zn-bd"/>
</dbReference>
<keyword evidence="14" id="KW-0560">Oxidoreductase</keyword>
<dbReference type="GO" id="GO:0008270">
    <property type="term" value="F:zinc ion binding"/>
    <property type="evidence" value="ECO:0007669"/>
    <property type="project" value="InterPro"/>
</dbReference>
<comment type="caution">
    <text evidence="14">The sequence shown here is derived from an EMBL/GenBank/DDBJ whole genome shotgun (WGS) entry which is preliminary data.</text>
</comment>
<dbReference type="PANTHER" id="PTHR11079">
    <property type="entry name" value="CYTOSINE DEAMINASE FAMILY MEMBER"/>
    <property type="match status" value="1"/>
</dbReference>
<evidence type="ECO:0000256" key="4">
    <source>
        <dbReference type="ARBA" id="ARBA00005259"/>
    </source>
</evidence>
<keyword evidence="11" id="KW-0862">Zinc</keyword>
<keyword evidence="14" id="KW-0378">Hydrolase</keyword>
<dbReference type="PROSITE" id="PS00903">
    <property type="entry name" value="CYT_DCMP_DEAMINASES_1"/>
    <property type="match status" value="1"/>
</dbReference>
<dbReference type="Gene3D" id="3.40.430.10">
    <property type="entry name" value="Dihydrofolate Reductase, subunit A"/>
    <property type="match status" value="1"/>
</dbReference>
<dbReference type="PANTHER" id="PTHR11079:SF162">
    <property type="entry name" value="RIBOFLAVIN BIOSYNTHESIS PROTEIN PYRD, CHLOROPLASTIC"/>
    <property type="match status" value="1"/>
</dbReference>
<dbReference type="Proteomes" id="UP000808349">
    <property type="component" value="Unassembled WGS sequence"/>
</dbReference>
<dbReference type="PROSITE" id="PS51747">
    <property type="entry name" value="CYT_DCMP_DEAMINASES_2"/>
    <property type="match status" value="1"/>
</dbReference>
<feature type="domain" description="CMP/dCMP-type deaminase" evidence="13">
    <location>
        <begin position="3"/>
        <end position="130"/>
    </location>
</feature>
<dbReference type="EC" id="3.5.4.26" evidence="6"/>
<dbReference type="GO" id="GO:0009231">
    <property type="term" value="P:riboflavin biosynthetic process"/>
    <property type="evidence" value="ECO:0007669"/>
    <property type="project" value="UniProtKB-KW"/>
</dbReference>
<keyword evidence="9" id="KW-0686">Riboflavin biosynthesis</keyword>
<evidence type="ECO:0000313" key="14">
    <source>
        <dbReference type="EMBL" id="MBK9719606.1"/>
    </source>
</evidence>
<dbReference type="EC" id="1.1.1.193" evidence="7"/>
<dbReference type="InterPro" id="IPR004794">
    <property type="entry name" value="Eubact_RibD"/>
</dbReference>
<accession>A0A9D7XGC6</accession>
<keyword evidence="12" id="KW-0511">Multifunctional enzyme</keyword>
<evidence type="ECO:0000256" key="11">
    <source>
        <dbReference type="ARBA" id="ARBA00022833"/>
    </source>
</evidence>
<comment type="function">
    <text evidence="1">Converts 2,5-diamino-6-(ribosylamino)-4(3h)-pyrimidinone 5'-phosphate into 5-amino-6-(ribosylamino)-2,4(1h,3h)-pyrimidinedione 5'-phosphate.</text>
</comment>
<keyword evidence="10" id="KW-0479">Metal-binding</keyword>
<evidence type="ECO:0000256" key="7">
    <source>
        <dbReference type="ARBA" id="ARBA00013173"/>
    </source>
</evidence>
<dbReference type="InterPro" id="IPR002734">
    <property type="entry name" value="RibDG_C"/>
</dbReference>
<dbReference type="SUPFAM" id="SSF53927">
    <property type="entry name" value="Cytidine deaminase-like"/>
    <property type="match status" value="1"/>
</dbReference>
<dbReference type="CDD" id="cd01284">
    <property type="entry name" value="Riboflavin_deaminase-reductase"/>
    <property type="match status" value="1"/>
</dbReference>
<dbReference type="GO" id="GO:0008703">
    <property type="term" value="F:5-amino-6-(5-phosphoribosylamino)uracil reductase activity"/>
    <property type="evidence" value="ECO:0007669"/>
    <property type="project" value="UniProtKB-EC"/>
</dbReference>
<protein>
    <recommendedName>
        <fullName evidence="8">Riboflavin biosynthesis protein RibD</fullName>
        <ecNumber evidence="7">1.1.1.193</ecNumber>
        <ecNumber evidence="6">3.5.4.26</ecNumber>
    </recommendedName>
</protein>
<dbReference type="NCBIfam" id="TIGR00326">
    <property type="entry name" value="eubact_ribD"/>
    <property type="match status" value="1"/>
</dbReference>
<evidence type="ECO:0000256" key="1">
    <source>
        <dbReference type="ARBA" id="ARBA00002151"/>
    </source>
</evidence>
<evidence type="ECO:0000256" key="3">
    <source>
        <dbReference type="ARBA" id="ARBA00004910"/>
    </source>
</evidence>
<evidence type="ECO:0000256" key="9">
    <source>
        <dbReference type="ARBA" id="ARBA00022619"/>
    </source>
</evidence>
<comment type="pathway">
    <text evidence="2">Cofactor biosynthesis; riboflavin biosynthesis; 5-amino-6-(D-ribitylamino)uracil from GTP: step 2/4.</text>
</comment>
<evidence type="ECO:0000259" key="13">
    <source>
        <dbReference type="PROSITE" id="PS51747"/>
    </source>
</evidence>
<dbReference type="Pfam" id="PF01872">
    <property type="entry name" value="RibD_C"/>
    <property type="match status" value="1"/>
</dbReference>
<dbReference type="InterPro" id="IPR024072">
    <property type="entry name" value="DHFR-like_dom_sf"/>
</dbReference>
<comment type="similarity">
    <text evidence="4">In the N-terminal section; belongs to the cytidine and deoxycytidylate deaminase family.</text>
</comment>
<name>A0A9D7XGC6_9BACT</name>
<comment type="pathway">
    <text evidence="3">Cofactor biosynthesis; riboflavin biosynthesis; 5-amino-6-(D-ribitylamino)uracil from GTP: step 3/4.</text>
</comment>
<evidence type="ECO:0000256" key="10">
    <source>
        <dbReference type="ARBA" id="ARBA00022723"/>
    </source>
</evidence>
<dbReference type="GO" id="GO:0008835">
    <property type="term" value="F:diaminohydroxyphosphoribosylaminopyrimidine deaminase activity"/>
    <property type="evidence" value="ECO:0007669"/>
    <property type="project" value="UniProtKB-EC"/>
</dbReference>
<evidence type="ECO:0000256" key="6">
    <source>
        <dbReference type="ARBA" id="ARBA00012766"/>
    </source>
</evidence>
<dbReference type="InterPro" id="IPR016193">
    <property type="entry name" value="Cytidine_deaminase-like"/>
</dbReference>
<evidence type="ECO:0000256" key="8">
    <source>
        <dbReference type="ARBA" id="ARBA00019930"/>
    </source>
</evidence>
<dbReference type="EMBL" id="JADKFW010000021">
    <property type="protein sequence ID" value="MBK9719606.1"/>
    <property type="molecule type" value="Genomic_DNA"/>
</dbReference>
<dbReference type="Gene3D" id="3.40.140.10">
    <property type="entry name" value="Cytidine Deaminase, domain 2"/>
    <property type="match status" value="1"/>
</dbReference>
<evidence type="ECO:0000313" key="15">
    <source>
        <dbReference type="Proteomes" id="UP000808349"/>
    </source>
</evidence>
<dbReference type="Pfam" id="PF00383">
    <property type="entry name" value="dCMP_cyt_deam_1"/>
    <property type="match status" value="1"/>
</dbReference>
<dbReference type="InterPro" id="IPR002125">
    <property type="entry name" value="CMP_dCMP_dom"/>
</dbReference>
<comment type="similarity">
    <text evidence="5">In the C-terminal section; belongs to the HTP reductase family.</text>
</comment>